<reference evidence="1" key="1">
    <citation type="submission" date="2018-05" db="EMBL/GenBank/DDBJ databases">
        <authorList>
            <person name="Lanie J.A."/>
            <person name="Ng W.-L."/>
            <person name="Kazmierczak K.M."/>
            <person name="Andrzejewski T.M."/>
            <person name="Davidsen T.M."/>
            <person name="Wayne K.J."/>
            <person name="Tettelin H."/>
            <person name="Glass J.I."/>
            <person name="Rusch D."/>
            <person name="Podicherti R."/>
            <person name="Tsui H.-C.T."/>
            <person name="Winkler M.E."/>
        </authorList>
    </citation>
    <scope>NUCLEOTIDE SEQUENCE</scope>
</reference>
<dbReference type="EMBL" id="UINC01017066">
    <property type="protein sequence ID" value="SVA70551.1"/>
    <property type="molecule type" value="Genomic_DNA"/>
</dbReference>
<organism evidence="1">
    <name type="scientific">marine metagenome</name>
    <dbReference type="NCBI Taxonomy" id="408172"/>
    <lineage>
        <taxon>unclassified sequences</taxon>
        <taxon>metagenomes</taxon>
        <taxon>ecological metagenomes</taxon>
    </lineage>
</organism>
<protein>
    <submittedName>
        <fullName evidence="1">Uncharacterized protein</fullName>
    </submittedName>
</protein>
<sequence length="266" mass="30161">MKIVFLLFLTVYPGLVFADTLYFKNGQKLDGKLIGYSEPDNSLTFELPCSPAHVGYIKINKRHSYYLFFKKKFVPQIKNAPFGSLIRFINSQTFEFDLSYVSKVDTVEAVDQVITDPLFVKIGTNPISLFSVADINLSGEIKFSGRITTQFTGHYYSDVDSDIAHSRYSAGARVYFVPRLSWIYPGQWSCKSMSDDILGKFISFKIGYNVTTEQNYISLELYSGESASFFENTFVEYKFGVVRFLRPEEGDDVFTPSAGINVGVLF</sequence>
<gene>
    <name evidence="1" type="ORF">METZ01_LOCUS123405</name>
</gene>
<accession>A0A381Y1L5</accession>
<proteinExistence type="predicted"/>
<evidence type="ECO:0000313" key="1">
    <source>
        <dbReference type="EMBL" id="SVA70551.1"/>
    </source>
</evidence>
<name>A0A381Y1L5_9ZZZZ</name>
<dbReference type="AlphaFoldDB" id="A0A381Y1L5"/>